<gene>
    <name evidence="1" type="ORF">OCBIM_22015020mg</name>
</gene>
<reference evidence="1" key="1">
    <citation type="submission" date="2015-07" db="EMBL/GenBank/DDBJ databases">
        <title>MeaNS - Measles Nucleotide Surveillance Program.</title>
        <authorList>
            <person name="Tran T."/>
            <person name="Druce J."/>
        </authorList>
    </citation>
    <scope>NUCLEOTIDE SEQUENCE</scope>
    <source>
        <strain evidence="1">UCB-OBI-ISO-001</strain>
        <tissue evidence="1">Gonad</tissue>
    </source>
</reference>
<protein>
    <submittedName>
        <fullName evidence="1">Uncharacterized protein</fullName>
    </submittedName>
</protein>
<organism evidence="1">
    <name type="scientific">Octopus bimaculoides</name>
    <name type="common">California two-spotted octopus</name>
    <dbReference type="NCBI Taxonomy" id="37653"/>
    <lineage>
        <taxon>Eukaryota</taxon>
        <taxon>Metazoa</taxon>
        <taxon>Spiralia</taxon>
        <taxon>Lophotrochozoa</taxon>
        <taxon>Mollusca</taxon>
        <taxon>Cephalopoda</taxon>
        <taxon>Coleoidea</taxon>
        <taxon>Octopodiformes</taxon>
        <taxon>Octopoda</taxon>
        <taxon>Incirrata</taxon>
        <taxon>Octopodidae</taxon>
        <taxon>Octopus</taxon>
    </lineage>
</organism>
<accession>A0A0L8HGS2</accession>
<proteinExistence type="predicted"/>
<dbReference type="PANTHER" id="PTHR46409:SF1">
    <property type="entry name" value="HTH PSQ-TYPE DOMAIN-CONTAINING PROTEIN"/>
    <property type="match status" value="1"/>
</dbReference>
<dbReference type="PANTHER" id="PTHR46409">
    <property type="entry name" value="HTH PSQ-TYPE DOMAIN-CONTAINING PROTEIN"/>
    <property type="match status" value="1"/>
</dbReference>
<dbReference type="EMBL" id="KQ418194">
    <property type="protein sequence ID" value="KOF88309.1"/>
    <property type="molecule type" value="Genomic_DNA"/>
</dbReference>
<name>A0A0L8HGS2_OCTBM</name>
<dbReference type="AlphaFoldDB" id="A0A0L8HGS2"/>
<sequence>MKKHPAVETMPKLNVQVKHRSLTCLREEQVETTTYSMLTCPTHTHTNLIFYLLLAPCSTLRSLFRLQLFSYVASENPSNVMKLMEVYAPMWFTIKCNSSLKNGAQNVFEMIESLREMDQAVQDIVLPVIQWNACFAHPENILLAMINDEWNNIEELTWRHIKQA</sequence>
<evidence type="ECO:0000313" key="1">
    <source>
        <dbReference type="EMBL" id="KOF88309.1"/>
    </source>
</evidence>